<evidence type="ECO:0000313" key="1">
    <source>
        <dbReference type="EMBL" id="KAI9916898.1"/>
    </source>
</evidence>
<dbReference type="Proteomes" id="UP001163321">
    <property type="component" value="Chromosome 2"/>
</dbReference>
<gene>
    <name evidence="1" type="ORF">PsorP6_017117</name>
</gene>
<keyword evidence="2" id="KW-1185">Reference proteome</keyword>
<comment type="caution">
    <text evidence="1">The sequence shown here is derived from an EMBL/GenBank/DDBJ whole genome shotgun (WGS) entry which is preliminary data.</text>
</comment>
<sequence>MEMKHDDLAGTGVSVPPEVNAMTTLARRAEMMATQQHNQMAQFLQHQRVVLDKLSSGRSIVEKRVEGISMTTYHGRVGEPLQVFLQQVKYFSAKNIDVQDSTCTNMYLLRFKSYEQSGANFSPKQLPTGTFVQSCSKRRCVDQLRESSMSVRI</sequence>
<organism evidence="1 2">
    <name type="scientific">Peronosclerospora sorghi</name>
    <dbReference type="NCBI Taxonomy" id="230839"/>
    <lineage>
        <taxon>Eukaryota</taxon>
        <taxon>Sar</taxon>
        <taxon>Stramenopiles</taxon>
        <taxon>Oomycota</taxon>
        <taxon>Peronosporomycetes</taxon>
        <taxon>Peronosporales</taxon>
        <taxon>Peronosporaceae</taxon>
        <taxon>Peronosclerospora</taxon>
    </lineage>
</organism>
<evidence type="ECO:0000313" key="2">
    <source>
        <dbReference type="Proteomes" id="UP001163321"/>
    </source>
</evidence>
<reference evidence="1 2" key="1">
    <citation type="journal article" date="2022" name="bioRxiv">
        <title>The genome of the oomycete Peronosclerospora sorghi, a cosmopolitan pathogen of maize and sorghum, is inflated with dispersed pseudogenes.</title>
        <authorList>
            <person name="Fletcher K."/>
            <person name="Martin F."/>
            <person name="Isakeit T."/>
            <person name="Cavanaugh K."/>
            <person name="Magill C."/>
            <person name="Michelmore R."/>
        </authorList>
    </citation>
    <scope>NUCLEOTIDE SEQUENCE [LARGE SCALE GENOMIC DNA]</scope>
    <source>
        <strain evidence="1">P6</strain>
    </source>
</reference>
<protein>
    <submittedName>
        <fullName evidence="1">Uncharacterized protein</fullName>
    </submittedName>
</protein>
<accession>A0ACC0WDI7</accession>
<name>A0ACC0WDI7_9STRA</name>
<proteinExistence type="predicted"/>
<dbReference type="EMBL" id="CM047581">
    <property type="protein sequence ID" value="KAI9916898.1"/>
    <property type="molecule type" value="Genomic_DNA"/>
</dbReference>